<evidence type="ECO:0000313" key="3">
    <source>
        <dbReference type="Proteomes" id="UP000219252"/>
    </source>
</evidence>
<dbReference type="EMBL" id="OBQC01000018">
    <property type="protein sequence ID" value="SOC43984.1"/>
    <property type="molecule type" value="Genomic_DNA"/>
</dbReference>
<gene>
    <name evidence="2" type="ORF">SAMN05877842_11842</name>
</gene>
<dbReference type="InterPro" id="IPR007419">
    <property type="entry name" value="BFD-like_2Fe2S-bd_dom"/>
</dbReference>
<dbReference type="Pfam" id="PF04324">
    <property type="entry name" value="Fer2_BFD"/>
    <property type="match status" value="1"/>
</dbReference>
<dbReference type="InterPro" id="IPR041854">
    <property type="entry name" value="BFD-like_2Fe2S-bd_dom_sf"/>
</dbReference>
<evidence type="ECO:0000259" key="1">
    <source>
        <dbReference type="Pfam" id="PF04324"/>
    </source>
</evidence>
<dbReference type="RefSeq" id="WP_097150979.1">
    <property type="nucleotide sequence ID" value="NZ_OBQC01000018.1"/>
</dbReference>
<sequence length="82" mass="9133">MSDIIICRCEGVRLHEILASIEDGANSVQGIKKRCRVGMGYCQGRTCQPVIREVLINKLGSNPIDRTSKIQSPIRPVLLRDL</sequence>
<keyword evidence="3" id="KW-1185">Reference proteome</keyword>
<protein>
    <submittedName>
        <fullName evidence="2">BFD-like [2Fe-2S] binding protein</fullName>
    </submittedName>
</protein>
<accession>A0A285UQ20</accession>
<dbReference type="Gene3D" id="1.10.10.1100">
    <property type="entry name" value="BFD-like [2Fe-2S]-binding domain"/>
    <property type="match status" value="1"/>
</dbReference>
<dbReference type="InterPro" id="IPR052745">
    <property type="entry name" value="G3P_Oxidase/Oxidoreductase"/>
</dbReference>
<evidence type="ECO:0000313" key="2">
    <source>
        <dbReference type="EMBL" id="SOC43984.1"/>
    </source>
</evidence>
<feature type="domain" description="BFD-like [2Fe-2S]-binding" evidence="1">
    <location>
        <begin position="5"/>
        <end position="56"/>
    </location>
</feature>
<proteinExistence type="predicted"/>
<name>A0A285UQ20_9BACL</name>
<dbReference type="Proteomes" id="UP000219252">
    <property type="component" value="Unassembled WGS sequence"/>
</dbReference>
<dbReference type="PANTHER" id="PTHR42720:SF1">
    <property type="entry name" value="GLYCEROL 3-PHOSPHATE OXIDASE"/>
    <property type="match status" value="1"/>
</dbReference>
<dbReference type="OrthoDB" id="9801699at2"/>
<dbReference type="PANTHER" id="PTHR42720">
    <property type="entry name" value="GLYCEROL-3-PHOSPHATE DEHYDROGENASE"/>
    <property type="match status" value="1"/>
</dbReference>
<dbReference type="CDD" id="cd19946">
    <property type="entry name" value="GlpA-like_Fer2_BFD-like"/>
    <property type="match status" value="1"/>
</dbReference>
<reference evidence="3" key="1">
    <citation type="submission" date="2017-08" db="EMBL/GenBank/DDBJ databases">
        <authorList>
            <person name="Varghese N."/>
            <person name="Submissions S."/>
        </authorList>
    </citation>
    <scope>NUCLEOTIDE SEQUENCE [LARGE SCALE GENOMIC DNA]</scope>
    <source>
        <strain evidence="3">JC23</strain>
    </source>
</reference>
<dbReference type="AlphaFoldDB" id="A0A285UQ20"/>
<organism evidence="2 3">
    <name type="scientific">Ureibacillus acetophenoni</name>
    <dbReference type="NCBI Taxonomy" id="614649"/>
    <lineage>
        <taxon>Bacteria</taxon>
        <taxon>Bacillati</taxon>
        <taxon>Bacillota</taxon>
        <taxon>Bacilli</taxon>
        <taxon>Bacillales</taxon>
        <taxon>Caryophanaceae</taxon>
        <taxon>Ureibacillus</taxon>
    </lineage>
</organism>